<dbReference type="SUPFAM" id="SSF52172">
    <property type="entry name" value="CheY-like"/>
    <property type="match status" value="1"/>
</dbReference>
<dbReference type="CDD" id="cd17546">
    <property type="entry name" value="REC_hyHK_CKI1_RcsC-like"/>
    <property type="match status" value="1"/>
</dbReference>
<dbReference type="Gene3D" id="3.40.50.2300">
    <property type="match status" value="1"/>
</dbReference>
<evidence type="ECO:0000259" key="4">
    <source>
        <dbReference type="PROSITE" id="PS50894"/>
    </source>
</evidence>
<dbReference type="Pfam" id="PF00072">
    <property type="entry name" value="Response_reg"/>
    <property type="match status" value="1"/>
</dbReference>
<dbReference type="InterPro" id="IPR008207">
    <property type="entry name" value="Sig_transdc_His_kin_Hpt_dom"/>
</dbReference>
<dbReference type="PANTHER" id="PTHR43228:SF1">
    <property type="entry name" value="TWO-COMPONENT RESPONSE REGULATOR ARR22"/>
    <property type="match status" value="1"/>
</dbReference>
<dbReference type="PANTHER" id="PTHR43228">
    <property type="entry name" value="TWO-COMPONENT RESPONSE REGULATOR"/>
    <property type="match status" value="1"/>
</dbReference>
<dbReference type="InterPro" id="IPR036641">
    <property type="entry name" value="HPT_dom_sf"/>
</dbReference>
<sequence>MSPPGTSKLPRVLLIDDDVISREVISMTLEMHGYPVDSAEDGAQALEFLSRANASAADVAPDVILMDAQMPGLSGVGLIEALRKSSNARIIAISGSANDRVRESADGFLLKPVDPAALEEVLGTQEQSGAQNHGLTLQATADLPEDADNNTEAAGRVAEHVIDPVMLKKLRAMMPDSAVREIYMATAMDLASRLVTLSAAMSQGRASEVARVAHAIKGGCAMVGLSGARDSAARLEISNQPENWQNELTQLHFALDKLQGLLSDGLLW</sequence>
<dbReference type="InterPro" id="IPR011006">
    <property type="entry name" value="CheY-like_superfamily"/>
</dbReference>
<proteinExistence type="predicted"/>
<dbReference type="InterPro" id="IPR052048">
    <property type="entry name" value="ST_Response_Regulator"/>
</dbReference>
<evidence type="ECO:0000256" key="2">
    <source>
        <dbReference type="PROSITE-ProRule" id="PRU00169"/>
    </source>
</evidence>
<dbReference type="Pfam" id="PF01627">
    <property type="entry name" value="Hpt"/>
    <property type="match status" value="1"/>
</dbReference>
<protein>
    <submittedName>
        <fullName evidence="5">Response regulator</fullName>
    </submittedName>
</protein>
<keyword evidence="6" id="KW-1185">Reference proteome</keyword>
<dbReference type="CDD" id="cd00088">
    <property type="entry name" value="HPT"/>
    <property type="match status" value="1"/>
</dbReference>
<evidence type="ECO:0000256" key="1">
    <source>
        <dbReference type="PROSITE-ProRule" id="PRU00110"/>
    </source>
</evidence>
<feature type="domain" description="HPt" evidence="4">
    <location>
        <begin position="175"/>
        <end position="265"/>
    </location>
</feature>
<accession>A0ABW1EBE2</accession>
<evidence type="ECO:0000259" key="3">
    <source>
        <dbReference type="PROSITE" id="PS50110"/>
    </source>
</evidence>
<dbReference type="RefSeq" id="WP_263337121.1">
    <property type="nucleotide sequence ID" value="NZ_JAGSYH010000004.1"/>
</dbReference>
<evidence type="ECO:0000313" key="6">
    <source>
        <dbReference type="Proteomes" id="UP001596091"/>
    </source>
</evidence>
<dbReference type="InterPro" id="IPR001789">
    <property type="entry name" value="Sig_transdc_resp-reg_receiver"/>
</dbReference>
<comment type="caution">
    <text evidence="5">The sequence shown here is derived from an EMBL/GenBank/DDBJ whole genome shotgun (WGS) entry which is preliminary data.</text>
</comment>
<name>A0ABW1EBE2_9BACT</name>
<reference evidence="6" key="1">
    <citation type="journal article" date="2019" name="Int. J. Syst. Evol. Microbiol.">
        <title>The Global Catalogue of Microorganisms (GCM) 10K type strain sequencing project: providing services to taxonomists for standard genome sequencing and annotation.</title>
        <authorList>
            <consortium name="The Broad Institute Genomics Platform"/>
            <consortium name="The Broad Institute Genome Sequencing Center for Infectious Disease"/>
            <person name="Wu L."/>
            <person name="Ma J."/>
        </authorList>
    </citation>
    <scope>NUCLEOTIDE SEQUENCE [LARGE SCALE GENOMIC DNA]</scope>
    <source>
        <strain evidence="6">JCM 4087</strain>
    </source>
</reference>
<feature type="modified residue" description="Phosphohistidine" evidence="1">
    <location>
        <position position="214"/>
    </location>
</feature>
<organism evidence="5 6">
    <name type="scientific">Acidicapsa dinghuensis</name>
    <dbReference type="NCBI Taxonomy" id="2218256"/>
    <lineage>
        <taxon>Bacteria</taxon>
        <taxon>Pseudomonadati</taxon>
        <taxon>Acidobacteriota</taxon>
        <taxon>Terriglobia</taxon>
        <taxon>Terriglobales</taxon>
        <taxon>Acidobacteriaceae</taxon>
        <taxon>Acidicapsa</taxon>
    </lineage>
</organism>
<feature type="domain" description="Response regulatory" evidence="3">
    <location>
        <begin position="11"/>
        <end position="126"/>
    </location>
</feature>
<feature type="modified residue" description="4-aspartylphosphate" evidence="2">
    <location>
        <position position="67"/>
    </location>
</feature>
<dbReference type="PROSITE" id="PS50110">
    <property type="entry name" value="RESPONSE_REGULATORY"/>
    <property type="match status" value="1"/>
</dbReference>
<keyword evidence="2" id="KW-0597">Phosphoprotein</keyword>
<dbReference type="EMBL" id="JBHSPH010000002">
    <property type="protein sequence ID" value="MFC5861656.1"/>
    <property type="molecule type" value="Genomic_DNA"/>
</dbReference>
<dbReference type="PROSITE" id="PS50894">
    <property type="entry name" value="HPT"/>
    <property type="match status" value="1"/>
</dbReference>
<dbReference type="SUPFAM" id="SSF47226">
    <property type="entry name" value="Histidine-containing phosphotransfer domain, HPT domain"/>
    <property type="match status" value="1"/>
</dbReference>
<dbReference type="Proteomes" id="UP001596091">
    <property type="component" value="Unassembled WGS sequence"/>
</dbReference>
<gene>
    <name evidence="5" type="ORF">ACFPT7_05080</name>
</gene>
<dbReference type="Gene3D" id="1.20.120.160">
    <property type="entry name" value="HPT domain"/>
    <property type="match status" value="1"/>
</dbReference>
<evidence type="ECO:0000313" key="5">
    <source>
        <dbReference type="EMBL" id="MFC5861656.1"/>
    </source>
</evidence>
<dbReference type="SMART" id="SM00448">
    <property type="entry name" value="REC"/>
    <property type="match status" value="1"/>
</dbReference>